<evidence type="ECO:0000256" key="6">
    <source>
        <dbReference type="ARBA" id="ARBA00023136"/>
    </source>
</evidence>
<keyword evidence="3" id="KW-0997">Cell inner membrane</keyword>
<feature type="transmembrane region" description="Helical" evidence="7">
    <location>
        <begin position="28"/>
        <end position="52"/>
    </location>
</feature>
<dbReference type="AlphaFoldDB" id="A0A645J768"/>
<dbReference type="GO" id="GO:0022857">
    <property type="term" value="F:transmembrane transporter activity"/>
    <property type="evidence" value="ECO:0007669"/>
    <property type="project" value="TreeGrafter"/>
</dbReference>
<keyword evidence="4 7" id="KW-0812">Transmembrane</keyword>
<dbReference type="InterPro" id="IPR010656">
    <property type="entry name" value="DctM"/>
</dbReference>
<evidence type="ECO:0000256" key="3">
    <source>
        <dbReference type="ARBA" id="ARBA00022519"/>
    </source>
</evidence>
<proteinExistence type="predicted"/>
<dbReference type="GO" id="GO:0005886">
    <property type="term" value="C:plasma membrane"/>
    <property type="evidence" value="ECO:0007669"/>
    <property type="project" value="UniProtKB-SubCell"/>
</dbReference>
<evidence type="ECO:0000256" key="1">
    <source>
        <dbReference type="ARBA" id="ARBA00004429"/>
    </source>
</evidence>
<comment type="subcellular location">
    <subcellularLocation>
        <location evidence="1">Cell inner membrane</location>
        <topology evidence="1">Multi-pass membrane protein</topology>
    </subcellularLocation>
</comment>
<reference evidence="9" key="1">
    <citation type="submission" date="2019-08" db="EMBL/GenBank/DDBJ databases">
        <authorList>
            <person name="Kucharzyk K."/>
            <person name="Murdoch R.W."/>
            <person name="Higgins S."/>
            <person name="Loffler F."/>
        </authorList>
    </citation>
    <scope>NUCLEOTIDE SEQUENCE</scope>
</reference>
<evidence type="ECO:0000313" key="9">
    <source>
        <dbReference type="EMBL" id="MPN55333.1"/>
    </source>
</evidence>
<dbReference type="PANTHER" id="PTHR33362">
    <property type="entry name" value="SIALIC ACID TRAP TRANSPORTER PERMEASE PROTEIN SIAT-RELATED"/>
    <property type="match status" value="1"/>
</dbReference>
<keyword evidence="5 7" id="KW-1133">Transmembrane helix</keyword>
<evidence type="ECO:0000256" key="2">
    <source>
        <dbReference type="ARBA" id="ARBA00022475"/>
    </source>
</evidence>
<keyword evidence="2" id="KW-1003">Cell membrane</keyword>
<evidence type="ECO:0000256" key="5">
    <source>
        <dbReference type="ARBA" id="ARBA00022989"/>
    </source>
</evidence>
<evidence type="ECO:0000259" key="8">
    <source>
        <dbReference type="Pfam" id="PF06808"/>
    </source>
</evidence>
<dbReference type="Pfam" id="PF06808">
    <property type="entry name" value="DctM"/>
    <property type="match status" value="1"/>
</dbReference>
<keyword evidence="6 7" id="KW-0472">Membrane</keyword>
<feature type="domain" description="TRAP C4-dicarboxylate transport system permease DctM subunit" evidence="8">
    <location>
        <begin position="1"/>
        <end position="48"/>
    </location>
</feature>
<dbReference type="InterPro" id="IPR004681">
    <property type="entry name" value="TRAP_DctM"/>
</dbReference>
<accession>A0A645J768</accession>
<protein>
    <recommendedName>
        <fullName evidence="8">TRAP C4-dicarboxylate transport system permease DctM subunit domain-containing protein</fullName>
    </recommendedName>
</protein>
<evidence type="ECO:0000256" key="4">
    <source>
        <dbReference type="ARBA" id="ARBA00022692"/>
    </source>
</evidence>
<name>A0A645J768_9ZZZZ</name>
<comment type="caution">
    <text evidence="9">The sequence shown here is derived from an EMBL/GenBank/DDBJ whole genome shotgun (WGS) entry which is preliminary data.</text>
</comment>
<evidence type="ECO:0000256" key="7">
    <source>
        <dbReference type="SAM" id="Phobius"/>
    </source>
</evidence>
<gene>
    <name evidence="9" type="ORF">SDC9_203015</name>
</gene>
<dbReference type="EMBL" id="VSSQ01124447">
    <property type="protein sequence ID" value="MPN55333.1"/>
    <property type="molecule type" value="Genomic_DNA"/>
</dbReference>
<sequence length="59" mass="6361">MITPPLGVNLFVAQSIAKCSFDSVVKEIIPLLIALIAILLVCVFFPQIVLWLPGVLGLI</sequence>
<organism evidence="9">
    <name type="scientific">bioreactor metagenome</name>
    <dbReference type="NCBI Taxonomy" id="1076179"/>
    <lineage>
        <taxon>unclassified sequences</taxon>
        <taxon>metagenomes</taxon>
        <taxon>ecological metagenomes</taxon>
    </lineage>
</organism>